<comment type="caution">
    <text evidence="2">The sequence shown here is derived from an EMBL/GenBank/DDBJ whole genome shotgun (WGS) entry which is preliminary data.</text>
</comment>
<dbReference type="RefSeq" id="WP_184263956.1">
    <property type="nucleotide sequence ID" value="NZ_JACIIX010000009.1"/>
</dbReference>
<keyword evidence="3" id="KW-1185">Reference proteome</keyword>
<feature type="domain" description="Nitroreductase" evidence="1">
    <location>
        <begin position="23"/>
        <end position="188"/>
    </location>
</feature>
<organism evidence="2 3">
    <name type="scientific">Novispirillum itersonii</name>
    <name type="common">Aquaspirillum itersonii</name>
    <dbReference type="NCBI Taxonomy" id="189"/>
    <lineage>
        <taxon>Bacteria</taxon>
        <taxon>Pseudomonadati</taxon>
        <taxon>Pseudomonadota</taxon>
        <taxon>Alphaproteobacteria</taxon>
        <taxon>Rhodospirillales</taxon>
        <taxon>Novispirillaceae</taxon>
        <taxon>Novispirillum</taxon>
    </lineage>
</organism>
<dbReference type="SUPFAM" id="SSF55469">
    <property type="entry name" value="FMN-dependent nitroreductase-like"/>
    <property type="match status" value="1"/>
</dbReference>
<evidence type="ECO:0000313" key="3">
    <source>
        <dbReference type="Proteomes" id="UP000544872"/>
    </source>
</evidence>
<protein>
    <submittedName>
        <fullName evidence="2">5,6-dimethylbenzimidazole synthase</fullName>
        <ecNumber evidence="2">1.13.11.79</ecNumber>
    </submittedName>
</protein>
<keyword evidence="2" id="KW-0560">Oxidoreductase</keyword>
<proteinExistence type="predicted"/>
<dbReference type="EC" id="1.13.11.79" evidence="2"/>
<dbReference type="EMBL" id="JACIIX010000009">
    <property type="protein sequence ID" value="MBB6211141.1"/>
    <property type="molecule type" value="Genomic_DNA"/>
</dbReference>
<dbReference type="PANTHER" id="PTHR23026">
    <property type="entry name" value="NADPH NITROREDUCTASE"/>
    <property type="match status" value="1"/>
</dbReference>
<dbReference type="InterPro" id="IPR012825">
    <property type="entry name" value="BluB"/>
</dbReference>
<dbReference type="PANTHER" id="PTHR23026:SF123">
    <property type="entry name" value="NAD(P)H NITROREDUCTASE RV3131-RELATED"/>
    <property type="match status" value="1"/>
</dbReference>
<reference evidence="2 3" key="1">
    <citation type="submission" date="2020-08" db="EMBL/GenBank/DDBJ databases">
        <title>Genomic Encyclopedia of Type Strains, Phase IV (KMG-IV): sequencing the most valuable type-strain genomes for metagenomic binning, comparative biology and taxonomic classification.</title>
        <authorList>
            <person name="Goeker M."/>
        </authorList>
    </citation>
    <scope>NUCLEOTIDE SEQUENCE [LARGE SCALE GENOMIC DNA]</scope>
    <source>
        <strain evidence="2 3">DSM 11590</strain>
    </source>
</reference>
<dbReference type="AlphaFoldDB" id="A0A7X0DMK0"/>
<evidence type="ECO:0000313" key="2">
    <source>
        <dbReference type="EMBL" id="MBB6211141.1"/>
    </source>
</evidence>
<dbReference type="InterPro" id="IPR000415">
    <property type="entry name" value="Nitroreductase-like"/>
</dbReference>
<accession>A0A7X0DMK0</accession>
<dbReference type="InterPro" id="IPR029479">
    <property type="entry name" value="Nitroreductase"/>
</dbReference>
<dbReference type="Proteomes" id="UP000544872">
    <property type="component" value="Unassembled WGS sequence"/>
</dbReference>
<gene>
    <name evidence="2" type="ORF">FHS48_002576</name>
</gene>
<dbReference type="GO" id="GO:0102919">
    <property type="term" value="F:5,6-dimethylbenzimidazole synthase activity"/>
    <property type="evidence" value="ECO:0007669"/>
    <property type="project" value="UniProtKB-EC"/>
</dbReference>
<evidence type="ECO:0000259" key="1">
    <source>
        <dbReference type="Pfam" id="PF00881"/>
    </source>
</evidence>
<sequence length="216" mass="23764">MTDAPAPPVFDAGFRQTLEDLLLWRRDVRHFRTDPLPPGELDDLIRLTCLSPSVGNSQPWRFVTVEDPARRAAVRQSFLTANAEALADYHGERARMYAGLKLAGLDRAPVQMAVFCDTAPAAGYGLGRRTMPQTLQYSVAGAIMALFLVARARGIGIGIVSIIDPAAVKAALDVPEPWDLVAYLCIGYPEEDHKVPELVRTGWQDRLSPDALTLRR</sequence>
<name>A0A7X0DMK0_NOVIT</name>
<dbReference type="InterPro" id="IPR050627">
    <property type="entry name" value="Nitroreductase/BluB"/>
</dbReference>
<dbReference type="Gene3D" id="3.40.109.10">
    <property type="entry name" value="NADH Oxidase"/>
    <property type="match status" value="1"/>
</dbReference>
<dbReference type="Pfam" id="PF00881">
    <property type="entry name" value="Nitroreductase"/>
    <property type="match status" value="1"/>
</dbReference>
<dbReference type="NCBIfam" id="TIGR02476">
    <property type="entry name" value="BluB"/>
    <property type="match status" value="1"/>
</dbReference>